<dbReference type="Gene3D" id="3.40.30.10">
    <property type="entry name" value="Glutaredoxin"/>
    <property type="match status" value="1"/>
</dbReference>
<dbReference type="Proteomes" id="UP000037109">
    <property type="component" value="Unassembled WGS sequence"/>
</dbReference>
<feature type="domain" description="Alkyl hydroperoxide reductase subunit C/ Thiol specific antioxidant" evidence="5">
    <location>
        <begin position="14"/>
        <end position="55"/>
    </location>
</feature>
<dbReference type="GO" id="GO:0008379">
    <property type="term" value="F:thioredoxin peroxidase activity"/>
    <property type="evidence" value="ECO:0007669"/>
    <property type="project" value="TreeGrafter"/>
</dbReference>
<dbReference type="GO" id="GO:0005829">
    <property type="term" value="C:cytosol"/>
    <property type="evidence" value="ECO:0007669"/>
    <property type="project" value="TreeGrafter"/>
</dbReference>
<comment type="caution">
    <text evidence="6">The sequence shown here is derived from an EMBL/GenBank/DDBJ whole genome shotgun (WGS) entry which is preliminary data.</text>
</comment>
<gene>
    <name evidence="6" type="ORF">AF332_25305</name>
</gene>
<comment type="similarity">
    <text evidence="1">Belongs to the peroxiredoxin family. AhpC/Prx1 subfamily.</text>
</comment>
<organism evidence="6 7">
    <name type="scientific">Sporosarcina globispora</name>
    <name type="common">Bacillus globisporus</name>
    <dbReference type="NCBI Taxonomy" id="1459"/>
    <lineage>
        <taxon>Bacteria</taxon>
        <taxon>Bacillati</taxon>
        <taxon>Bacillota</taxon>
        <taxon>Bacilli</taxon>
        <taxon>Bacillales</taxon>
        <taxon>Caryophanaceae</taxon>
        <taxon>Sporosarcina</taxon>
    </lineage>
</organism>
<sequence>MNDPNASVFCAGRGDRAPVFLADAVIDQQIKKVNLENYIGKWVLLFFYPSDFTFV</sequence>
<dbReference type="GO" id="GO:0033554">
    <property type="term" value="P:cellular response to stress"/>
    <property type="evidence" value="ECO:0007669"/>
    <property type="project" value="TreeGrafter"/>
</dbReference>
<dbReference type="GO" id="GO:0045454">
    <property type="term" value="P:cell redox homeostasis"/>
    <property type="evidence" value="ECO:0007669"/>
    <property type="project" value="TreeGrafter"/>
</dbReference>
<evidence type="ECO:0000256" key="2">
    <source>
        <dbReference type="ARBA" id="ARBA00023002"/>
    </source>
</evidence>
<evidence type="ECO:0000259" key="5">
    <source>
        <dbReference type="Pfam" id="PF00578"/>
    </source>
</evidence>
<dbReference type="InterPro" id="IPR050217">
    <property type="entry name" value="Peroxiredoxin"/>
</dbReference>
<evidence type="ECO:0000313" key="7">
    <source>
        <dbReference type="Proteomes" id="UP000037109"/>
    </source>
</evidence>
<dbReference type="InterPro" id="IPR036249">
    <property type="entry name" value="Thioredoxin-like_sf"/>
</dbReference>
<dbReference type="AlphaFoldDB" id="A0A0M0GK42"/>
<dbReference type="PATRIC" id="fig|1459.3.peg.5558"/>
<comment type="function">
    <text evidence="4">Thiol-specific peroxidase that catalyzes the reduction of hydrogen peroxide and organic hydroperoxides to water and alcohols, respectively. Plays a role in cell protection against oxidative stress by detoxifying peroxides.</text>
</comment>
<dbReference type="SUPFAM" id="SSF52833">
    <property type="entry name" value="Thioredoxin-like"/>
    <property type="match status" value="1"/>
</dbReference>
<evidence type="ECO:0000313" key="6">
    <source>
        <dbReference type="EMBL" id="KON89801.1"/>
    </source>
</evidence>
<dbReference type="InterPro" id="IPR000866">
    <property type="entry name" value="AhpC/TSA"/>
</dbReference>
<dbReference type="PANTHER" id="PTHR10681:SF128">
    <property type="entry name" value="THIOREDOXIN-DEPENDENT PEROXIDE REDUCTASE, MITOCHONDRIAL"/>
    <property type="match status" value="1"/>
</dbReference>
<keyword evidence="3" id="KW-1015">Disulfide bond</keyword>
<dbReference type="GO" id="GO:0006979">
    <property type="term" value="P:response to oxidative stress"/>
    <property type="evidence" value="ECO:0007669"/>
    <property type="project" value="TreeGrafter"/>
</dbReference>
<accession>A0A0M0GK42</accession>
<keyword evidence="7" id="KW-1185">Reference proteome</keyword>
<name>A0A0M0GK42_SPOGL</name>
<evidence type="ECO:0000256" key="4">
    <source>
        <dbReference type="ARBA" id="ARBA00037420"/>
    </source>
</evidence>
<dbReference type="PANTHER" id="PTHR10681">
    <property type="entry name" value="THIOREDOXIN PEROXIDASE"/>
    <property type="match status" value="1"/>
</dbReference>
<dbReference type="OrthoDB" id="9812811at2"/>
<dbReference type="EMBL" id="LGUF01000007">
    <property type="protein sequence ID" value="KON89801.1"/>
    <property type="molecule type" value="Genomic_DNA"/>
</dbReference>
<reference evidence="7" key="1">
    <citation type="submission" date="2015-07" db="EMBL/GenBank/DDBJ databases">
        <title>Fjat-10036 dsm4.</title>
        <authorList>
            <person name="Liu B."/>
            <person name="Wang J."/>
            <person name="Zhu Y."/>
            <person name="Liu G."/>
            <person name="Chen Q."/>
            <person name="Chen Z."/>
            <person name="Lan J."/>
            <person name="Che J."/>
            <person name="Ge C."/>
            <person name="Shi H."/>
            <person name="Pan Z."/>
            <person name="Liu X."/>
        </authorList>
    </citation>
    <scope>NUCLEOTIDE SEQUENCE [LARGE SCALE GENOMIC DNA]</scope>
    <source>
        <strain evidence="7">DSM 4</strain>
    </source>
</reference>
<dbReference type="Pfam" id="PF00578">
    <property type="entry name" value="AhpC-TSA"/>
    <property type="match status" value="1"/>
</dbReference>
<evidence type="ECO:0000256" key="1">
    <source>
        <dbReference type="ARBA" id="ARBA00009796"/>
    </source>
</evidence>
<evidence type="ECO:0000256" key="3">
    <source>
        <dbReference type="ARBA" id="ARBA00023157"/>
    </source>
</evidence>
<dbReference type="STRING" id="1459.AF332_25305"/>
<proteinExistence type="inferred from homology"/>
<protein>
    <submittedName>
        <fullName evidence="6">Alkyl hydroperoxide reductase</fullName>
    </submittedName>
</protein>
<dbReference type="GO" id="GO:0042744">
    <property type="term" value="P:hydrogen peroxide catabolic process"/>
    <property type="evidence" value="ECO:0007669"/>
    <property type="project" value="TreeGrafter"/>
</dbReference>
<keyword evidence="2" id="KW-0560">Oxidoreductase</keyword>